<dbReference type="SUPFAM" id="SSF52266">
    <property type="entry name" value="SGNH hydrolase"/>
    <property type="match status" value="1"/>
</dbReference>
<gene>
    <name evidence="2" type="ORF">M0813_17877</name>
</gene>
<dbReference type="InterPro" id="IPR037461">
    <property type="entry name" value="CtCE2-like_dom"/>
</dbReference>
<keyword evidence="3" id="KW-1185">Reference proteome</keyword>
<proteinExistence type="predicted"/>
<keyword evidence="1" id="KW-0732">Signal</keyword>
<dbReference type="PANTHER" id="PTHR37834">
    <property type="entry name" value="GDSL-LIKE LIPASE/ACYLHYDROLASE DOMAIN PROTEIN (AFU_ORTHOLOGUE AFUA_2G00620)"/>
    <property type="match status" value="1"/>
</dbReference>
<dbReference type="Proteomes" id="UP001150062">
    <property type="component" value="Unassembled WGS sequence"/>
</dbReference>
<accession>A0ABQ8YUF2</accession>
<comment type="caution">
    <text evidence="2">The sequence shown here is derived from an EMBL/GenBank/DDBJ whole genome shotgun (WGS) entry which is preliminary data.</text>
</comment>
<organism evidence="2 3">
    <name type="scientific">Anaeramoeba flamelloides</name>
    <dbReference type="NCBI Taxonomy" id="1746091"/>
    <lineage>
        <taxon>Eukaryota</taxon>
        <taxon>Metamonada</taxon>
        <taxon>Anaeramoebidae</taxon>
        <taxon>Anaeramoeba</taxon>
    </lineage>
</organism>
<evidence type="ECO:0000313" key="2">
    <source>
        <dbReference type="EMBL" id="KAJ6248214.1"/>
    </source>
</evidence>
<name>A0ABQ8YUF2_9EUKA</name>
<reference evidence="2" key="1">
    <citation type="submission" date="2022-08" db="EMBL/GenBank/DDBJ databases">
        <title>Novel sulfate-reducing endosymbionts in the free-living metamonad Anaeramoeba.</title>
        <authorList>
            <person name="Jerlstrom-Hultqvist J."/>
            <person name="Cepicka I."/>
            <person name="Gallot-Lavallee L."/>
            <person name="Salas-Leiva D."/>
            <person name="Curtis B.A."/>
            <person name="Zahonova K."/>
            <person name="Pipaliya S."/>
            <person name="Dacks J."/>
            <person name="Roger A.J."/>
        </authorList>
    </citation>
    <scope>NUCLEOTIDE SEQUENCE</scope>
    <source>
        <strain evidence="2">Schooner1</strain>
    </source>
</reference>
<dbReference type="Gene3D" id="3.40.50.1110">
    <property type="entry name" value="SGNH hydrolase"/>
    <property type="match status" value="1"/>
</dbReference>
<dbReference type="InterPro" id="IPR036514">
    <property type="entry name" value="SGNH_hydro_sf"/>
</dbReference>
<protein>
    <submittedName>
        <fullName evidence="2">Gdsl-like lipase/acylhydrolase domain protein</fullName>
    </submittedName>
</protein>
<dbReference type="InterPro" id="IPR052762">
    <property type="entry name" value="PCW_deacetylase/CE"/>
</dbReference>
<feature type="signal peptide" evidence="1">
    <location>
        <begin position="1"/>
        <end position="21"/>
    </location>
</feature>
<evidence type="ECO:0000313" key="3">
    <source>
        <dbReference type="Proteomes" id="UP001150062"/>
    </source>
</evidence>
<dbReference type="CDD" id="cd01831">
    <property type="entry name" value="Endoglucanase_E_like"/>
    <property type="match status" value="1"/>
</dbReference>
<feature type="chain" id="PRO_5046458054" evidence="1">
    <location>
        <begin position="22"/>
        <end position="383"/>
    </location>
</feature>
<dbReference type="EMBL" id="JAOAOG010000116">
    <property type="protein sequence ID" value="KAJ6248214.1"/>
    <property type="molecule type" value="Genomic_DNA"/>
</dbReference>
<sequence length="383" mass="43420">MKNLLFFSLLVFLAFSKVTESKGTTPHIEILGRYFYDQNEKIVYLDWPGVRINVDIPEGTQKIEIEVTDTYPSTVVKSKPSQATVDSHSSYFQMFLDGNPLGVLKIPMQGGLMRILISDRVDPTKSHLLSMYKRTEAKSLVGIKQFLFNEGAKLAFNPSMQPDYNKYARRLEFLGDSVCVGYGNNCTSVSEPFTTLTEDNYMSYSSIIPRMFNAIYFDQSISGIGVVRNYGDPDPSSKRPYGFYQDSSLKLNVSDTTKWDYSKFLPHAVIYHIGGNDYGGSGQYPTETVFVQHFLELIESRRKLYGDNIPIFISSGPLDGPWDFQKEVVSKAGDNVYWIDWTTIYEDGGGMGCQYHPDIKSHKMMSQILAKLIQNVLGWDYTS</sequence>
<dbReference type="PANTHER" id="PTHR37834:SF2">
    <property type="entry name" value="ESTERASE, SGNH HYDROLASE-TYPE"/>
    <property type="match status" value="1"/>
</dbReference>
<dbReference type="Gene3D" id="2.60.120.260">
    <property type="entry name" value="Galactose-binding domain-like"/>
    <property type="match status" value="1"/>
</dbReference>
<evidence type="ECO:0000256" key="1">
    <source>
        <dbReference type="SAM" id="SignalP"/>
    </source>
</evidence>